<dbReference type="InterPro" id="IPR003010">
    <property type="entry name" value="C-N_Hydrolase"/>
</dbReference>
<dbReference type="PANTHER" id="PTHR43674:SF12">
    <property type="entry name" value="NITRILASE C965.09-RELATED"/>
    <property type="match status" value="1"/>
</dbReference>
<dbReference type="PANTHER" id="PTHR43674">
    <property type="entry name" value="NITRILASE C965.09-RELATED"/>
    <property type="match status" value="1"/>
</dbReference>
<evidence type="ECO:0000256" key="1">
    <source>
        <dbReference type="ARBA" id="ARBA00022801"/>
    </source>
</evidence>
<sequence length="340" mass="37830">MLTSIPAPVGSLLDGGTAYAVGITLWDKPVSRILTVAAAQLGPIQRVDGRPAVIKRMCALLTQAGEQGCDLVVFPELALTTFFPRWYMEDQAQVDAFFEAQMPSADTQPLFDLARALKIGFCFGYAELVEEDGRLRRFNTSILVDKDGKIVLKYRKIHLPGHAEDEPWRAFQHLEKRYFEIGNLNWPVVRTMGGVMGMAICNDRRWPETYRVMGLQGVEMVLLGYNTPRHNPPAPEHDRLSEFHNQLSMQAGAYQNGTWVIGTAKCGVEEGCEMIGASSIVAPSGQIVAQAITQDDELVVARCDLDMGRAYKDGIFNFAKHRQPDQYRLIVERTGAIAPE</sequence>
<organism evidence="3 4">
    <name type="scientific">Azorhizobium oxalatiphilum</name>
    <dbReference type="NCBI Taxonomy" id="980631"/>
    <lineage>
        <taxon>Bacteria</taxon>
        <taxon>Pseudomonadati</taxon>
        <taxon>Pseudomonadota</taxon>
        <taxon>Alphaproteobacteria</taxon>
        <taxon>Hyphomicrobiales</taxon>
        <taxon>Xanthobacteraceae</taxon>
        <taxon>Azorhizobium</taxon>
    </lineage>
</organism>
<dbReference type="InterPro" id="IPR036526">
    <property type="entry name" value="C-N_Hydrolase_sf"/>
</dbReference>
<dbReference type="SUPFAM" id="SSF56317">
    <property type="entry name" value="Carbon-nitrogen hydrolase"/>
    <property type="match status" value="1"/>
</dbReference>
<proteinExistence type="predicted"/>
<dbReference type="AlphaFoldDB" id="A0A917BWM5"/>
<evidence type="ECO:0000313" key="3">
    <source>
        <dbReference type="EMBL" id="GGF57601.1"/>
    </source>
</evidence>
<dbReference type="Proteomes" id="UP000606044">
    <property type="component" value="Unassembled WGS sequence"/>
</dbReference>
<keyword evidence="4" id="KW-1185">Reference proteome</keyword>
<feature type="domain" description="CN hydrolase" evidence="2">
    <location>
        <begin position="34"/>
        <end position="307"/>
    </location>
</feature>
<dbReference type="InterPro" id="IPR050345">
    <property type="entry name" value="Aliph_Amidase/BUP"/>
</dbReference>
<dbReference type="EMBL" id="BMCT01000001">
    <property type="protein sequence ID" value="GGF57601.1"/>
    <property type="molecule type" value="Genomic_DNA"/>
</dbReference>
<evidence type="ECO:0000313" key="4">
    <source>
        <dbReference type="Proteomes" id="UP000606044"/>
    </source>
</evidence>
<keyword evidence="1 3" id="KW-0378">Hydrolase</keyword>
<evidence type="ECO:0000259" key="2">
    <source>
        <dbReference type="PROSITE" id="PS50263"/>
    </source>
</evidence>
<dbReference type="CDD" id="cd07569">
    <property type="entry name" value="DCase"/>
    <property type="match status" value="1"/>
</dbReference>
<name>A0A917BWM5_9HYPH</name>
<gene>
    <name evidence="3" type="ORF">GCM10007301_16620</name>
</gene>
<dbReference type="Gene3D" id="3.60.110.10">
    <property type="entry name" value="Carbon-nitrogen hydrolase"/>
    <property type="match status" value="1"/>
</dbReference>
<dbReference type="PROSITE" id="PS50263">
    <property type="entry name" value="CN_HYDROLASE"/>
    <property type="match status" value="1"/>
</dbReference>
<dbReference type="GO" id="GO:0016811">
    <property type="term" value="F:hydrolase activity, acting on carbon-nitrogen (but not peptide) bonds, in linear amides"/>
    <property type="evidence" value="ECO:0007669"/>
    <property type="project" value="TreeGrafter"/>
</dbReference>
<comment type="caution">
    <text evidence="3">The sequence shown here is derived from an EMBL/GenBank/DDBJ whole genome shotgun (WGS) entry which is preliminary data.</text>
</comment>
<protein>
    <submittedName>
        <fullName evidence="3">N-carbamoyl-D-amino-acid hydrolase</fullName>
    </submittedName>
</protein>
<reference evidence="3" key="1">
    <citation type="journal article" date="2014" name="Int. J. Syst. Evol. Microbiol.">
        <title>Complete genome sequence of Corynebacterium casei LMG S-19264T (=DSM 44701T), isolated from a smear-ripened cheese.</title>
        <authorList>
            <consortium name="US DOE Joint Genome Institute (JGI-PGF)"/>
            <person name="Walter F."/>
            <person name="Albersmeier A."/>
            <person name="Kalinowski J."/>
            <person name="Ruckert C."/>
        </authorList>
    </citation>
    <scope>NUCLEOTIDE SEQUENCE</scope>
    <source>
        <strain evidence="3">CCM 7897</strain>
    </source>
</reference>
<reference evidence="3" key="2">
    <citation type="submission" date="2020-09" db="EMBL/GenBank/DDBJ databases">
        <authorList>
            <person name="Sun Q."/>
            <person name="Sedlacek I."/>
        </authorList>
    </citation>
    <scope>NUCLEOTIDE SEQUENCE</scope>
    <source>
        <strain evidence="3">CCM 7897</strain>
    </source>
</reference>
<dbReference type="Pfam" id="PF00795">
    <property type="entry name" value="CN_hydrolase"/>
    <property type="match status" value="1"/>
</dbReference>
<accession>A0A917BWM5</accession>